<evidence type="ECO:0000256" key="4">
    <source>
        <dbReference type="ARBA" id="ARBA00023163"/>
    </source>
</evidence>
<dbReference type="CDD" id="cd06289">
    <property type="entry name" value="PBP1_MalI-like"/>
    <property type="match status" value="1"/>
</dbReference>
<dbReference type="NCBIfam" id="NF007449">
    <property type="entry name" value="PRK10014.1"/>
    <property type="match status" value="1"/>
</dbReference>
<evidence type="ECO:0000313" key="7">
    <source>
        <dbReference type="EMBL" id="AYV24771.1"/>
    </source>
</evidence>
<protein>
    <submittedName>
        <fullName evidence="7">Mal regulon transcriptional regulator MalI</fullName>
    </submittedName>
</protein>
<dbReference type="GO" id="GO:0003700">
    <property type="term" value="F:DNA-binding transcription factor activity"/>
    <property type="evidence" value="ECO:0007669"/>
    <property type="project" value="TreeGrafter"/>
</dbReference>
<dbReference type="GO" id="GO:0000976">
    <property type="term" value="F:transcription cis-regulatory region binding"/>
    <property type="evidence" value="ECO:0007669"/>
    <property type="project" value="TreeGrafter"/>
</dbReference>
<dbReference type="SUPFAM" id="SSF53822">
    <property type="entry name" value="Periplasmic binding protein-like I"/>
    <property type="match status" value="1"/>
</dbReference>
<dbReference type="Gene3D" id="3.40.50.2300">
    <property type="match status" value="2"/>
</dbReference>
<dbReference type="GeneID" id="64088926"/>
<evidence type="ECO:0000259" key="5">
    <source>
        <dbReference type="PROSITE" id="PS50932"/>
    </source>
</evidence>
<dbReference type="PANTHER" id="PTHR30146">
    <property type="entry name" value="LACI-RELATED TRANSCRIPTIONAL REPRESSOR"/>
    <property type="match status" value="1"/>
</dbReference>
<dbReference type="SMART" id="SM00354">
    <property type="entry name" value="HTH_LACI"/>
    <property type="match status" value="1"/>
</dbReference>
<dbReference type="Proteomes" id="UP000197092">
    <property type="component" value="Chromosome 2"/>
</dbReference>
<dbReference type="Pfam" id="PF00532">
    <property type="entry name" value="Peripla_BP_1"/>
    <property type="match status" value="1"/>
</dbReference>
<evidence type="ECO:0000256" key="1">
    <source>
        <dbReference type="ARBA" id="ARBA00022491"/>
    </source>
</evidence>
<keyword evidence="4" id="KW-0804">Transcription</keyword>
<dbReference type="InterPro" id="IPR028082">
    <property type="entry name" value="Peripla_BP_I"/>
</dbReference>
<keyword evidence="1" id="KW-0678">Repressor</keyword>
<dbReference type="InterPro" id="IPR000843">
    <property type="entry name" value="HTH_LacI"/>
</dbReference>
<dbReference type="EMBL" id="CP033578">
    <property type="protein sequence ID" value="AYV24771.1"/>
    <property type="molecule type" value="Genomic_DNA"/>
</dbReference>
<dbReference type="CDD" id="cd01392">
    <property type="entry name" value="HTH_LacI"/>
    <property type="match status" value="1"/>
</dbReference>
<dbReference type="Gene3D" id="1.10.260.40">
    <property type="entry name" value="lambda repressor-like DNA-binding domains"/>
    <property type="match status" value="1"/>
</dbReference>
<evidence type="ECO:0000313" key="9">
    <source>
        <dbReference type="Proteomes" id="UP000279760"/>
    </source>
</evidence>
<feature type="domain" description="HTH lacI-type" evidence="5">
    <location>
        <begin position="6"/>
        <end position="60"/>
    </location>
</feature>
<reference evidence="7 9" key="3">
    <citation type="submission" date="2018-11" db="EMBL/GenBank/DDBJ databases">
        <title>Complete Genome Sequence of Vbrio mediterranei 117-T6: a Potential Pathogen Bacteria Isolated from the Conchocelis of Pyropia.</title>
        <authorList>
            <person name="Liu Q."/>
        </authorList>
    </citation>
    <scope>NUCLEOTIDE SEQUENCE [LARGE SCALE GENOMIC DNA]</scope>
    <source>
        <strain evidence="7 9">117-T6</strain>
    </source>
</reference>
<dbReference type="SUPFAM" id="SSF47413">
    <property type="entry name" value="lambda repressor-like DNA-binding domains"/>
    <property type="match status" value="1"/>
</dbReference>
<dbReference type="PANTHER" id="PTHR30146:SF148">
    <property type="entry name" value="HTH-TYPE TRANSCRIPTIONAL REPRESSOR PURR-RELATED"/>
    <property type="match status" value="1"/>
</dbReference>
<accession>A0A241TBZ1</accession>
<dbReference type="EMBL" id="CP018309">
    <property type="protein sequence ID" value="ASI92741.1"/>
    <property type="molecule type" value="Genomic_DNA"/>
</dbReference>
<reference evidence="8" key="1">
    <citation type="submission" date="2016-12" db="EMBL/GenBank/DDBJ databases">
        <title>Comparative genomic analysis reveals the diversity, evolution, and environmental adaptation strategies of the genus Vibrio.</title>
        <authorList>
            <person name="Lin H."/>
            <person name="Wang X."/>
            <person name="Zhang X.-H."/>
        </authorList>
    </citation>
    <scope>NUCLEOTIDE SEQUENCE [LARGE SCALE GENOMIC DNA]</scope>
    <source>
        <strain evidence="8">QT6D1</strain>
    </source>
</reference>
<evidence type="ECO:0000313" key="6">
    <source>
        <dbReference type="EMBL" id="ASI92741.1"/>
    </source>
</evidence>
<name>A0A241TBZ1_9VIBR</name>
<sequence length="340" mass="37385">MSSKKVTITEVAKYAGVSVTTVSMVLGNKGRISPDTIDKVNQAVEELGYIRNRAAANLRSNSSEIIGLILKDISDPYYSEVASGISEEIERQGYMLILAQSGDSQERFEKCMMTMSRQGVGGIAFCPIADNQQFNIEKMKEQNLPLVCVSRASLDKQIDFVGPDNNYAAKLATEHLIKQGHRRIAYVGGASSSLCRAERIGGYCSTLMQFGLPFKPEWVVECEKGQKAAANAVQTLLSEHPQITAILCHHSSTALGAVYGIHRSGRQIGKDQFIGEQVSLIGFDDVEEAELTEPPLTFVNFNAREMGRQAAKRLISQLEQEHSQPYSLIQPPQLIIRESA</sequence>
<dbReference type="AlphaFoldDB" id="A0A241TBZ1"/>
<dbReference type="Pfam" id="PF00356">
    <property type="entry name" value="LacI"/>
    <property type="match status" value="1"/>
</dbReference>
<evidence type="ECO:0000256" key="2">
    <source>
        <dbReference type="ARBA" id="ARBA00023015"/>
    </source>
</evidence>
<keyword evidence="2" id="KW-0805">Transcription regulation</keyword>
<dbReference type="InterPro" id="IPR010982">
    <property type="entry name" value="Lambda_DNA-bd_dom_sf"/>
</dbReference>
<dbReference type="KEGG" id="vsh:BSZ05_23535"/>
<evidence type="ECO:0000313" key="8">
    <source>
        <dbReference type="Proteomes" id="UP000197092"/>
    </source>
</evidence>
<dbReference type="Proteomes" id="UP000279760">
    <property type="component" value="Chromosome 2"/>
</dbReference>
<reference evidence="6" key="2">
    <citation type="journal article" date="2018" name="BMC Genomics">
        <title>Comparative genomic analysis reveals the evolution and environmental adaptation strategies of vibrios.</title>
        <authorList>
            <person name="Lin H."/>
            <person name="Yu M."/>
            <person name="Wang X."/>
            <person name="Zhang X.H."/>
        </authorList>
    </citation>
    <scope>NUCLEOTIDE SEQUENCE</scope>
    <source>
        <strain evidence="6">QT6D1</strain>
    </source>
</reference>
<dbReference type="STRING" id="689.VME0621_00116"/>
<proteinExistence type="predicted"/>
<keyword evidence="3" id="KW-0238">DNA-binding</keyword>
<dbReference type="InterPro" id="IPR001761">
    <property type="entry name" value="Peripla_BP/Lac1_sug-bd_dom"/>
</dbReference>
<organism evidence="7 9">
    <name type="scientific">Vibrio mediterranei</name>
    <dbReference type="NCBI Taxonomy" id="689"/>
    <lineage>
        <taxon>Bacteria</taxon>
        <taxon>Pseudomonadati</taxon>
        <taxon>Pseudomonadota</taxon>
        <taxon>Gammaproteobacteria</taxon>
        <taxon>Vibrionales</taxon>
        <taxon>Vibrionaceae</taxon>
        <taxon>Vibrio</taxon>
    </lineage>
</organism>
<gene>
    <name evidence="7" type="primary">malI</name>
    <name evidence="6" type="ORF">BSZ05_23535</name>
    <name evidence="7" type="ORF">ECB94_26430</name>
</gene>
<dbReference type="RefSeq" id="WP_006069625.1">
    <property type="nucleotide sequence ID" value="NZ_CP018309.1"/>
</dbReference>
<evidence type="ECO:0000256" key="3">
    <source>
        <dbReference type="ARBA" id="ARBA00023125"/>
    </source>
</evidence>
<dbReference type="PROSITE" id="PS50932">
    <property type="entry name" value="HTH_LACI_2"/>
    <property type="match status" value="1"/>
</dbReference>
<dbReference type="PROSITE" id="PS00356">
    <property type="entry name" value="HTH_LACI_1"/>
    <property type="match status" value="1"/>
</dbReference>